<dbReference type="AlphaFoldDB" id="A0A6C0K563"/>
<protein>
    <submittedName>
        <fullName evidence="1">Uncharacterized protein</fullName>
    </submittedName>
</protein>
<reference evidence="1" key="1">
    <citation type="journal article" date="2020" name="Nature">
        <title>Giant virus diversity and host interactions through global metagenomics.</title>
        <authorList>
            <person name="Schulz F."/>
            <person name="Roux S."/>
            <person name="Paez-Espino D."/>
            <person name="Jungbluth S."/>
            <person name="Walsh D.A."/>
            <person name="Denef V.J."/>
            <person name="McMahon K.D."/>
            <person name="Konstantinidis K.T."/>
            <person name="Eloe-Fadrosh E.A."/>
            <person name="Kyrpides N.C."/>
            <person name="Woyke T."/>
        </authorList>
    </citation>
    <scope>NUCLEOTIDE SEQUENCE</scope>
    <source>
        <strain evidence="1">GVMAG-S-1101171-110</strain>
    </source>
</reference>
<proteinExistence type="predicted"/>
<dbReference type="EMBL" id="MN740798">
    <property type="protein sequence ID" value="QHU12291.1"/>
    <property type="molecule type" value="Genomic_DNA"/>
</dbReference>
<accession>A0A6C0K563</accession>
<organism evidence="1">
    <name type="scientific">viral metagenome</name>
    <dbReference type="NCBI Taxonomy" id="1070528"/>
    <lineage>
        <taxon>unclassified sequences</taxon>
        <taxon>metagenomes</taxon>
        <taxon>organismal metagenomes</taxon>
    </lineage>
</organism>
<sequence length="226" mass="26709">MKVAFIFRGDNVREEYADKSRKYIDALKCHNNWKLTLFDDILASGGSYDTVFITYDSPILDDIKALFNPVHIETMSYRDQPDNFKKVLKFISDNKDKYDRFVILRCDFMYKLRITQWPKWFESGITLVNKDVHYPKQRLYSDILFIIDSNISIDSLLQIQDSMFHYGTVHRFGTALESNNISFNLMYDDYYHLLGHPLYTVASIQEEPDLDKYEDGVKVTDVSQWN</sequence>
<name>A0A6C0K563_9ZZZZ</name>
<evidence type="ECO:0000313" key="1">
    <source>
        <dbReference type="EMBL" id="QHU12291.1"/>
    </source>
</evidence>